<dbReference type="AlphaFoldDB" id="A0A9N8H949"/>
<dbReference type="Proteomes" id="UP001153069">
    <property type="component" value="Unassembled WGS sequence"/>
</dbReference>
<feature type="region of interest" description="Disordered" evidence="1">
    <location>
        <begin position="38"/>
        <end position="213"/>
    </location>
</feature>
<reference evidence="2" key="1">
    <citation type="submission" date="2020-06" db="EMBL/GenBank/DDBJ databases">
        <authorList>
            <consortium name="Plant Systems Biology data submission"/>
        </authorList>
    </citation>
    <scope>NUCLEOTIDE SEQUENCE</scope>
    <source>
        <strain evidence="2">D6</strain>
    </source>
</reference>
<protein>
    <submittedName>
        <fullName evidence="2">Uncharacterized protein</fullName>
    </submittedName>
</protein>
<name>A0A9N8H949_9STRA</name>
<accession>A0A9N8H949</accession>
<evidence type="ECO:0000256" key="1">
    <source>
        <dbReference type="SAM" id="MobiDB-lite"/>
    </source>
</evidence>
<organism evidence="2 3">
    <name type="scientific">Seminavis robusta</name>
    <dbReference type="NCBI Taxonomy" id="568900"/>
    <lineage>
        <taxon>Eukaryota</taxon>
        <taxon>Sar</taxon>
        <taxon>Stramenopiles</taxon>
        <taxon>Ochrophyta</taxon>
        <taxon>Bacillariophyta</taxon>
        <taxon>Bacillariophyceae</taxon>
        <taxon>Bacillariophycidae</taxon>
        <taxon>Naviculales</taxon>
        <taxon>Naviculaceae</taxon>
        <taxon>Seminavis</taxon>
    </lineage>
</organism>
<gene>
    <name evidence="2" type="ORF">SEMRO_179_G078440.1</name>
</gene>
<feature type="compositionally biased region" description="Basic and acidic residues" evidence="1">
    <location>
        <begin position="145"/>
        <end position="174"/>
    </location>
</feature>
<dbReference type="EMBL" id="CAICTM010000178">
    <property type="protein sequence ID" value="CAB9503890.1"/>
    <property type="molecule type" value="Genomic_DNA"/>
</dbReference>
<evidence type="ECO:0000313" key="3">
    <source>
        <dbReference type="Proteomes" id="UP001153069"/>
    </source>
</evidence>
<comment type="caution">
    <text evidence="2">The sequence shown here is derived from an EMBL/GenBank/DDBJ whole genome shotgun (WGS) entry which is preliminary data.</text>
</comment>
<feature type="compositionally biased region" description="Basic and acidic residues" evidence="1">
    <location>
        <begin position="44"/>
        <end position="64"/>
    </location>
</feature>
<proteinExistence type="predicted"/>
<evidence type="ECO:0000313" key="2">
    <source>
        <dbReference type="EMBL" id="CAB9503890.1"/>
    </source>
</evidence>
<sequence>MVVVDGASVEDCPVGMVEGKIPAVGLIKAKDLADGKELLPQGKDTVDHESKSADASEDQVKNEDSVEEDTDQPKVMDGQGNKLDMGTPEMSSKGAETKNRDSRGNDDNRQVTHEDQKLDKWVPSQEDISMELGGGICKRGPTTDNDPKLKENTKRELNEETKKNAVHKRAEESKSTGPVRAAIEGKAPAPPLVHLLGPRHVDPRKAMPPPQQY</sequence>
<feature type="compositionally biased region" description="Basic and acidic residues" evidence="1">
    <location>
        <begin position="95"/>
        <end position="120"/>
    </location>
</feature>
<keyword evidence="3" id="KW-1185">Reference proteome</keyword>